<feature type="domain" description="Glucodextranase-like C-terminal" evidence="1">
    <location>
        <begin position="17"/>
        <end position="223"/>
    </location>
</feature>
<gene>
    <name evidence="2" type="ORF">A7C91_03105</name>
</gene>
<proteinExistence type="predicted"/>
<sequence length="223" mass="24885">MEHQDTQSAKVKRVTLVDIADPEGDDYGPGTYIYPPDNVFVPGAFDLLRFRMLEQSDAYVMEFHFKDLGGNPWNGPNGFSLQIIEVYFYFTDGGNTSAIKMFPNDPGSNVQLDPRHPWDLALRIAGWDYRNRIVLPDGTVYQGEMQISADPVKNAIIVKAPKKYLSITDYGLYTAVLVGSQDGYGPDKWRPVAVEAEQWKLGGADPQAVIDNLAPRVVDMLVP</sequence>
<dbReference type="EMBL" id="CP015520">
    <property type="protein sequence ID" value="ANF22280.1"/>
    <property type="molecule type" value="Genomic_DNA"/>
</dbReference>
<dbReference type="Gene3D" id="2.60.40.1190">
    <property type="match status" value="1"/>
</dbReference>
<dbReference type="CDD" id="cd09626">
    <property type="entry name" value="DOMON_glucodextranase_like"/>
    <property type="match status" value="1"/>
</dbReference>
<organism evidence="2 3">
    <name type="scientific">Thermococcus piezophilus</name>
    <dbReference type="NCBI Taxonomy" id="1712654"/>
    <lineage>
        <taxon>Archaea</taxon>
        <taxon>Methanobacteriati</taxon>
        <taxon>Methanobacteriota</taxon>
        <taxon>Thermococci</taxon>
        <taxon>Thermococcales</taxon>
        <taxon>Thermococcaceae</taxon>
        <taxon>Thermococcus</taxon>
    </lineage>
</organism>
<dbReference type="KEGG" id="tpie:A7C91_03105"/>
<evidence type="ECO:0000259" key="1">
    <source>
        <dbReference type="Pfam" id="PF09985"/>
    </source>
</evidence>
<dbReference type="Pfam" id="PF09985">
    <property type="entry name" value="Glucodextran_C"/>
    <property type="match status" value="1"/>
</dbReference>
<keyword evidence="3" id="KW-1185">Reference proteome</keyword>
<name>A0A172WFS4_9EURY</name>
<dbReference type="SUPFAM" id="SSF49344">
    <property type="entry name" value="CBD9-like"/>
    <property type="match status" value="1"/>
</dbReference>
<evidence type="ECO:0000313" key="3">
    <source>
        <dbReference type="Proteomes" id="UP000076969"/>
    </source>
</evidence>
<reference evidence="3" key="1">
    <citation type="journal article" date="2016" name="Syst. Appl. Microbiol.">
        <title>Thermococcus piezophilus sp. nov., a novel hyperthermophilic and piezophilic archaeon with a broad pressure range for growth, isolated from a deepest hydrothermal vent at the Mid-Cayman Rise.</title>
        <authorList>
            <person name="Dalmasso C."/>
            <person name="Oger P."/>
            <person name="Selva G."/>
            <person name="Courtine D."/>
            <person name="L'Haridon S."/>
            <person name="Garlaschelli A."/>
            <person name="Roussel E."/>
            <person name="Miyazaki J."/>
            <person name="Reveillaud J."/>
            <person name="Jebbar M."/>
            <person name="Takai K."/>
            <person name="Maignien L."/>
            <person name="Alain K."/>
        </authorList>
    </citation>
    <scope>NUCLEOTIDE SEQUENCE [LARGE SCALE GENOMIC DNA]</scope>
    <source>
        <strain evidence="3">CDGS</strain>
    </source>
</reference>
<accession>A0A172WFS4</accession>
<dbReference type="InterPro" id="IPR019248">
    <property type="entry name" value="Glucodextran_C"/>
</dbReference>
<protein>
    <recommendedName>
        <fullName evidence="1">Glucodextranase-like C-terminal domain-containing protein</fullName>
    </recommendedName>
</protein>
<dbReference type="AlphaFoldDB" id="A0A172WFS4"/>
<evidence type="ECO:0000313" key="2">
    <source>
        <dbReference type="EMBL" id="ANF22280.1"/>
    </source>
</evidence>
<dbReference type="Proteomes" id="UP000076969">
    <property type="component" value="Chromosome"/>
</dbReference>